<comment type="caution">
    <text evidence="2">The sequence shown here is derived from an EMBL/GenBank/DDBJ whole genome shotgun (WGS) entry which is preliminary data.</text>
</comment>
<sequence length="115" mass="11870">MTASALVMPLTTAHAGEVLAIRQAGIDEGNTAFETTAPAWEQFGPAQLSEHRSATLDETCRALGAVVKVASVRPVASSTVSRAAEHPSEGRRSDIPAAVATGCADILSENSPDEL</sequence>
<dbReference type="RefSeq" id="WP_190044328.1">
    <property type="nucleotide sequence ID" value="NZ_BNBE01000004.1"/>
</dbReference>
<feature type="compositionally biased region" description="Basic and acidic residues" evidence="1">
    <location>
        <begin position="83"/>
        <end position="94"/>
    </location>
</feature>
<accession>A0A919BX16</accession>
<keyword evidence="3" id="KW-1185">Reference proteome</keyword>
<feature type="region of interest" description="Disordered" evidence="1">
    <location>
        <begin position="77"/>
        <end position="96"/>
    </location>
</feature>
<dbReference type="Proteomes" id="UP000632849">
    <property type="component" value="Unassembled WGS sequence"/>
</dbReference>
<dbReference type="AlphaFoldDB" id="A0A919BX16"/>
<proteinExistence type="predicted"/>
<reference evidence="2" key="1">
    <citation type="journal article" date="2014" name="Int. J. Syst. Evol. Microbiol.">
        <title>Complete genome sequence of Corynebacterium casei LMG S-19264T (=DSM 44701T), isolated from a smear-ripened cheese.</title>
        <authorList>
            <consortium name="US DOE Joint Genome Institute (JGI-PGF)"/>
            <person name="Walter F."/>
            <person name="Albersmeier A."/>
            <person name="Kalinowski J."/>
            <person name="Ruckert C."/>
        </authorList>
    </citation>
    <scope>NUCLEOTIDE SEQUENCE</scope>
    <source>
        <strain evidence="2">JCM 4122</strain>
    </source>
</reference>
<protein>
    <submittedName>
        <fullName evidence="2">Uncharacterized protein</fullName>
    </submittedName>
</protein>
<reference evidence="2" key="2">
    <citation type="submission" date="2020-09" db="EMBL/GenBank/DDBJ databases">
        <authorList>
            <person name="Sun Q."/>
            <person name="Ohkuma M."/>
        </authorList>
    </citation>
    <scope>NUCLEOTIDE SEQUENCE</scope>
    <source>
        <strain evidence="2">JCM 4122</strain>
    </source>
</reference>
<dbReference type="EMBL" id="BNBE01000004">
    <property type="protein sequence ID" value="GHG23998.1"/>
    <property type="molecule type" value="Genomic_DNA"/>
</dbReference>
<gene>
    <name evidence="2" type="ORF">GCM10017667_69410</name>
</gene>
<organism evidence="2 3">
    <name type="scientific">Streptomyces filamentosus</name>
    <name type="common">Streptomyces roseosporus</name>
    <dbReference type="NCBI Taxonomy" id="67294"/>
    <lineage>
        <taxon>Bacteria</taxon>
        <taxon>Bacillati</taxon>
        <taxon>Actinomycetota</taxon>
        <taxon>Actinomycetes</taxon>
        <taxon>Kitasatosporales</taxon>
        <taxon>Streptomycetaceae</taxon>
        <taxon>Streptomyces</taxon>
    </lineage>
</organism>
<evidence type="ECO:0000313" key="2">
    <source>
        <dbReference type="EMBL" id="GHG23998.1"/>
    </source>
</evidence>
<evidence type="ECO:0000256" key="1">
    <source>
        <dbReference type="SAM" id="MobiDB-lite"/>
    </source>
</evidence>
<name>A0A919BX16_STRFL</name>
<evidence type="ECO:0000313" key="3">
    <source>
        <dbReference type="Proteomes" id="UP000632849"/>
    </source>
</evidence>